<sequence length="295" mass="33637">MAHTQQANFCHSVKNYFPQYFNGVLVLDIGSLDINGNNQFLFSEDSLYLGVDVAAGRNVDIITPGHLLNLPPSTFDVIVSTECLEHDKFYINTLQNIEKLLKPGGLFILTCATTGRPEHGTLRTTPSDAPLLQLVDNEWGNHYKNITESDIRSAIDVDKIFSEYVFSICEETHDLYFYGIKCGKYLKRLDYSWMLDTSSRRVTSQNLHTNLHKVETANEALRAELNSVETANEALRAELNSVETANEALRNEILDLFNSRSWRATYPMRLALTKIRRYRQLAYMGMNVFRHNSKG</sequence>
<keyword evidence="1" id="KW-0808">Transferase</keyword>
<name>A0ACD5HDH8_9PROT</name>
<keyword evidence="1" id="KW-0489">Methyltransferase</keyword>
<proteinExistence type="predicted"/>
<reference evidence="1 2" key="1">
    <citation type="journal article" date="2021" name="ISME J.">
        <title>Genomic evolution of the class Acidithiobacillia: deep-branching Proteobacteria living in extreme acidic conditions.</title>
        <authorList>
            <person name="Moya-Beltran A."/>
            <person name="Beard S."/>
            <person name="Rojas-Villalobos C."/>
            <person name="Issotta F."/>
            <person name="Gallardo Y."/>
            <person name="Ulloa R."/>
            <person name="Giaveno A."/>
            <person name="Degli Esposti M."/>
            <person name="Johnson D.B."/>
            <person name="Quatrini R."/>
        </authorList>
    </citation>
    <scope>NUCLEOTIDE SEQUENCE [LARGE SCALE GENOMIC DNA]</scope>
    <source>
        <strain evidence="1 2">GG1-14</strain>
    </source>
</reference>
<dbReference type="Proteomes" id="UP001195965">
    <property type="component" value="Chromosome"/>
</dbReference>
<evidence type="ECO:0000313" key="1">
    <source>
        <dbReference type="EMBL" id="XRI72879.1"/>
    </source>
</evidence>
<dbReference type="EMBL" id="CP127526">
    <property type="protein sequence ID" value="XRI72879.1"/>
    <property type="molecule type" value="Genomic_DNA"/>
</dbReference>
<evidence type="ECO:0000313" key="2">
    <source>
        <dbReference type="Proteomes" id="UP001195965"/>
    </source>
</evidence>
<keyword evidence="2" id="KW-1185">Reference proteome</keyword>
<organism evidence="1 2">
    <name type="scientific">Acidithiobacillus montserratensis</name>
    <dbReference type="NCBI Taxonomy" id="2729135"/>
    <lineage>
        <taxon>Bacteria</taxon>
        <taxon>Pseudomonadati</taxon>
        <taxon>Pseudomonadota</taxon>
        <taxon>Acidithiobacillia</taxon>
        <taxon>Acidithiobacillales</taxon>
        <taxon>Acidithiobacillaceae</taxon>
        <taxon>Acidithiobacillus</taxon>
    </lineage>
</organism>
<protein>
    <submittedName>
        <fullName evidence="1">Methyltransferase domain-containing protein</fullName>
    </submittedName>
</protein>
<accession>A0ACD5HDH8</accession>
<gene>
    <name evidence="1" type="ORF">HHS34_010545</name>
</gene>